<sequence>MAEEQVSVGGSHWRHGDSLLFSLACAQVMYSIVMRPESLPKSYQDLIQKTGPVAKPVYKAVRDCCRGGPVDVASISAYLSSRGKLNVMKLEEFPSIIPCSIIHPETDSCLGHNAKAASATFRKTFPLYFFPDICTICCSAPTEDSCNAGFIGPKFNYLVHFANINYITIWKNRHLTVRGAGSFSGVKPPTLKSVSSFSRNLQKVKYSVKARIFHERKRAQKTPLEKREKINK</sequence>
<keyword evidence="2" id="KW-1185">Reference proteome</keyword>
<accession>A0ACB8LB72</accession>
<evidence type="ECO:0000313" key="2">
    <source>
        <dbReference type="Proteomes" id="UP000829398"/>
    </source>
</evidence>
<evidence type="ECO:0000313" key="1">
    <source>
        <dbReference type="EMBL" id="KAH9770450.1"/>
    </source>
</evidence>
<reference evidence="2" key="1">
    <citation type="journal article" date="2023" name="Hortic. Res.">
        <title>A chromosome-level phased genome enabling allele-level studies in sweet orange: a case study on citrus Huanglongbing tolerance.</title>
        <authorList>
            <person name="Wu B."/>
            <person name="Yu Q."/>
            <person name="Deng Z."/>
            <person name="Duan Y."/>
            <person name="Luo F."/>
            <person name="Gmitter F. Jr."/>
        </authorList>
    </citation>
    <scope>NUCLEOTIDE SEQUENCE [LARGE SCALE GENOMIC DNA]</scope>
    <source>
        <strain evidence="2">cv. Valencia</strain>
    </source>
</reference>
<gene>
    <name evidence="1" type="ORF">KPL71_012382</name>
</gene>
<protein>
    <submittedName>
        <fullName evidence="1">Uncharacterized protein</fullName>
    </submittedName>
</protein>
<comment type="caution">
    <text evidence="1">The sequence shown here is derived from an EMBL/GenBank/DDBJ whole genome shotgun (WGS) entry which is preliminary data.</text>
</comment>
<proteinExistence type="predicted"/>
<organism evidence="1 2">
    <name type="scientific">Citrus sinensis</name>
    <name type="common">Sweet orange</name>
    <name type="synonym">Citrus aurantium var. sinensis</name>
    <dbReference type="NCBI Taxonomy" id="2711"/>
    <lineage>
        <taxon>Eukaryota</taxon>
        <taxon>Viridiplantae</taxon>
        <taxon>Streptophyta</taxon>
        <taxon>Embryophyta</taxon>
        <taxon>Tracheophyta</taxon>
        <taxon>Spermatophyta</taxon>
        <taxon>Magnoliopsida</taxon>
        <taxon>eudicotyledons</taxon>
        <taxon>Gunneridae</taxon>
        <taxon>Pentapetalae</taxon>
        <taxon>rosids</taxon>
        <taxon>malvids</taxon>
        <taxon>Sapindales</taxon>
        <taxon>Rutaceae</taxon>
        <taxon>Aurantioideae</taxon>
        <taxon>Citrus</taxon>
    </lineage>
</organism>
<name>A0ACB8LB72_CITSI</name>
<dbReference type="Proteomes" id="UP000829398">
    <property type="component" value="Chromosome 4"/>
</dbReference>
<dbReference type="EMBL" id="CM039173">
    <property type="protein sequence ID" value="KAH9770450.1"/>
    <property type="molecule type" value="Genomic_DNA"/>
</dbReference>